<keyword evidence="7" id="KW-0997">Cell inner membrane</keyword>
<comment type="caution">
    <text evidence="8">The sequence shown here is derived from an EMBL/GenBank/DDBJ whole genome shotgun (WGS) entry which is preliminary data.</text>
</comment>
<evidence type="ECO:0000256" key="7">
    <source>
        <dbReference type="HAMAP-Rule" id="MF_00599"/>
    </source>
</evidence>
<dbReference type="HAMAP" id="MF_00599">
    <property type="entry name" value="FtsB"/>
    <property type="match status" value="1"/>
</dbReference>
<keyword evidence="6 7" id="KW-0131">Cell cycle</keyword>
<comment type="subunit">
    <text evidence="7">Part of a complex composed of FtsB, FtsL and FtsQ.</text>
</comment>
<keyword evidence="2 7" id="KW-0132">Cell division</keyword>
<dbReference type="Pfam" id="PF04977">
    <property type="entry name" value="DivIC"/>
    <property type="match status" value="1"/>
</dbReference>
<dbReference type="EMBL" id="QFFI01000008">
    <property type="protein sequence ID" value="PWG63926.1"/>
    <property type="molecule type" value="Genomic_DNA"/>
</dbReference>
<evidence type="ECO:0000256" key="5">
    <source>
        <dbReference type="ARBA" id="ARBA00023136"/>
    </source>
</evidence>
<dbReference type="InterPro" id="IPR007060">
    <property type="entry name" value="FtsL/DivIC"/>
</dbReference>
<organism evidence="8 9">
    <name type="scientific">Sediminicurvatus halobius</name>
    <dbReference type="NCBI Taxonomy" id="2182432"/>
    <lineage>
        <taxon>Bacteria</taxon>
        <taxon>Pseudomonadati</taxon>
        <taxon>Pseudomonadota</taxon>
        <taxon>Gammaproteobacteria</taxon>
        <taxon>Chromatiales</taxon>
        <taxon>Ectothiorhodospiraceae</taxon>
        <taxon>Sediminicurvatus</taxon>
    </lineage>
</organism>
<sequence length="93" mass="10354">MRMLAAALLLALLVLQGRLWFGDGSIPSGWRLSREVAEQQAENAALEERNRALAADVADLKSGLEAVEERARRELGMIGEAERFYQVVEQDAR</sequence>
<comment type="similarity">
    <text evidence="7">Belongs to the FtsB family.</text>
</comment>
<dbReference type="AlphaFoldDB" id="A0A2U2N417"/>
<dbReference type="InterPro" id="IPR023081">
    <property type="entry name" value="Cell_div_FtsB"/>
</dbReference>
<evidence type="ECO:0000256" key="3">
    <source>
        <dbReference type="ARBA" id="ARBA00022692"/>
    </source>
</evidence>
<protein>
    <recommendedName>
        <fullName evidence="7">Cell division protein FtsB</fullName>
    </recommendedName>
</protein>
<dbReference type="RefSeq" id="WP_109677607.1">
    <property type="nucleotide sequence ID" value="NZ_CP086615.1"/>
</dbReference>
<name>A0A2U2N417_9GAMM</name>
<accession>A0A2U2N417</accession>
<dbReference type="Proteomes" id="UP000245474">
    <property type="component" value="Unassembled WGS sequence"/>
</dbReference>
<evidence type="ECO:0000313" key="8">
    <source>
        <dbReference type="EMBL" id="PWG63926.1"/>
    </source>
</evidence>
<keyword evidence="1 7" id="KW-1003">Cell membrane</keyword>
<evidence type="ECO:0000256" key="6">
    <source>
        <dbReference type="ARBA" id="ARBA00023306"/>
    </source>
</evidence>
<comment type="subcellular location">
    <subcellularLocation>
        <location evidence="7">Cell inner membrane</location>
        <topology evidence="7">Single-pass type II membrane protein</topology>
    </subcellularLocation>
    <text evidence="7">Localizes to the division septum.</text>
</comment>
<evidence type="ECO:0000256" key="2">
    <source>
        <dbReference type="ARBA" id="ARBA00022618"/>
    </source>
</evidence>
<dbReference type="PANTHER" id="PTHR37485:SF1">
    <property type="entry name" value="CELL DIVISION PROTEIN FTSB"/>
    <property type="match status" value="1"/>
</dbReference>
<feature type="topological domain" description="Cytoplasmic" evidence="7">
    <location>
        <begin position="1"/>
        <end position="3"/>
    </location>
</feature>
<dbReference type="GO" id="GO:0030428">
    <property type="term" value="C:cell septum"/>
    <property type="evidence" value="ECO:0007669"/>
    <property type="project" value="TreeGrafter"/>
</dbReference>
<feature type="coiled-coil region" evidence="7">
    <location>
        <begin position="36"/>
        <end position="70"/>
    </location>
</feature>
<evidence type="ECO:0000256" key="1">
    <source>
        <dbReference type="ARBA" id="ARBA00022475"/>
    </source>
</evidence>
<keyword evidence="4 7" id="KW-1133">Transmembrane helix</keyword>
<reference evidence="8 9" key="1">
    <citation type="submission" date="2018-05" db="EMBL/GenBank/DDBJ databases">
        <title>Spiribacter halobius sp. nov., a moderately halophilic bacterium isolated from marine solar saltern.</title>
        <authorList>
            <person name="Zheng W.-S."/>
            <person name="Lu D.-C."/>
            <person name="Du Z.-J."/>
        </authorList>
    </citation>
    <scope>NUCLEOTIDE SEQUENCE [LARGE SCALE GENOMIC DNA]</scope>
    <source>
        <strain evidence="8 9">E85</strain>
    </source>
</reference>
<keyword evidence="5 7" id="KW-0472">Membrane</keyword>
<evidence type="ECO:0000313" key="9">
    <source>
        <dbReference type="Proteomes" id="UP000245474"/>
    </source>
</evidence>
<keyword evidence="3 7" id="KW-0812">Transmembrane</keyword>
<dbReference type="PANTHER" id="PTHR37485">
    <property type="entry name" value="CELL DIVISION PROTEIN FTSB"/>
    <property type="match status" value="1"/>
</dbReference>
<dbReference type="GO" id="GO:0005886">
    <property type="term" value="C:plasma membrane"/>
    <property type="evidence" value="ECO:0007669"/>
    <property type="project" value="UniProtKB-SubCell"/>
</dbReference>
<feature type="topological domain" description="Periplasmic" evidence="7">
    <location>
        <begin position="22"/>
        <end position="93"/>
    </location>
</feature>
<dbReference type="NCBIfam" id="NF002058">
    <property type="entry name" value="PRK00888.1"/>
    <property type="match status" value="1"/>
</dbReference>
<dbReference type="GO" id="GO:0032153">
    <property type="term" value="C:cell division site"/>
    <property type="evidence" value="ECO:0007669"/>
    <property type="project" value="UniProtKB-UniRule"/>
</dbReference>
<keyword evidence="7" id="KW-0175">Coiled coil</keyword>
<comment type="function">
    <text evidence="7">Essential cell division protein. May link together the upstream cell division proteins, which are predominantly cytoplasmic, with the downstream cell division proteins, which are predominantly periplasmic.</text>
</comment>
<gene>
    <name evidence="7" type="primary">ftsB</name>
    <name evidence="8" type="ORF">DEM34_06935</name>
</gene>
<proteinExistence type="inferred from homology"/>
<dbReference type="GO" id="GO:0043093">
    <property type="term" value="P:FtsZ-dependent cytokinesis"/>
    <property type="evidence" value="ECO:0007669"/>
    <property type="project" value="UniProtKB-UniRule"/>
</dbReference>
<evidence type="ECO:0000256" key="4">
    <source>
        <dbReference type="ARBA" id="ARBA00022989"/>
    </source>
</evidence>
<keyword evidence="9" id="KW-1185">Reference proteome</keyword>